<feature type="transmembrane region" description="Helical" evidence="1">
    <location>
        <begin position="16"/>
        <end position="36"/>
    </location>
</feature>
<protein>
    <recommendedName>
        <fullName evidence="4">Type II secretion system protein GspF domain-containing protein</fullName>
    </recommendedName>
</protein>
<accession>A0ABT4I2V1</accession>
<keyword evidence="1" id="KW-1133">Transmembrane helix</keyword>
<dbReference type="Proteomes" id="UP001067708">
    <property type="component" value="Unassembled WGS sequence"/>
</dbReference>
<gene>
    <name evidence="2" type="ORF">O0535_22000</name>
</gene>
<keyword evidence="1" id="KW-0472">Membrane</keyword>
<dbReference type="EMBL" id="JAPTNG010000023">
    <property type="protein sequence ID" value="MCZ0833383.1"/>
    <property type="molecule type" value="Genomic_DNA"/>
</dbReference>
<evidence type="ECO:0000313" key="2">
    <source>
        <dbReference type="EMBL" id="MCZ0833383.1"/>
    </source>
</evidence>
<sequence>MDNLSRHAATLIETSVLFLAAILISGSLFYLVQMIFTGTRNNLKIALSIRKSYKILRERQENRLRNKNMPPIFQWFNFLIQSTTKGNEKTTERFLMALAVLFSCSFVVMQVFNFTWSQEGFFAGLLFRIVVSILITSIPVQILVIRLRWIRIESGYDLAQLSGIFLSKYRKNNKRIYETLLDCAENVNNRNLKLRLQRIAMASQTYVEVSDLEKEIDIFYYSIETSFARQFGVILLKALTKRVDIEKSIEALDLALQQNIQMLNDEKSVNQDIIQLGWLHLVVFPISIWAVTFIDIPFKRHWQYQFETEQGRFWFLCSLVSVILSVFASIWFRKPKNDV</sequence>
<evidence type="ECO:0000313" key="3">
    <source>
        <dbReference type="Proteomes" id="UP001067708"/>
    </source>
</evidence>
<comment type="caution">
    <text evidence="2">The sequence shown here is derived from an EMBL/GenBank/DDBJ whole genome shotgun (WGS) entry which is preliminary data.</text>
</comment>
<feature type="transmembrane region" description="Helical" evidence="1">
    <location>
        <begin position="313"/>
        <end position="332"/>
    </location>
</feature>
<organism evidence="2 3">
    <name type="scientific">Brevibacillus halotolerans</name>
    <dbReference type="NCBI Taxonomy" id="1507437"/>
    <lineage>
        <taxon>Bacteria</taxon>
        <taxon>Bacillati</taxon>
        <taxon>Bacillota</taxon>
        <taxon>Bacilli</taxon>
        <taxon>Bacillales</taxon>
        <taxon>Paenibacillaceae</taxon>
        <taxon>Brevibacillus</taxon>
    </lineage>
</organism>
<keyword evidence="1" id="KW-0812">Transmembrane</keyword>
<name>A0ABT4I2V1_9BACL</name>
<reference evidence="2" key="1">
    <citation type="submission" date="2022-09" db="EMBL/GenBank/DDBJ databases">
        <title>Genome analysis and characterization of larvicidal activity of Brevibacillus strains.</title>
        <authorList>
            <person name="Patrusheva E.V."/>
            <person name="Izotova A.O."/>
            <person name="Toshchakov S.V."/>
            <person name="Sineoky S.P."/>
        </authorList>
    </citation>
    <scope>NUCLEOTIDE SEQUENCE</scope>
    <source>
        <strain evidence="2">VKPM_B-13244</strain>
    </source>
</reference>
<feature type="transmembrane region" description="Helical" evidence="1">
    <location>
        <begin position="122"/>
        <end position="145"/>
    </location>
</feature>
<evidence type="ECO:0000256" key="1">
    <source>
        <dbReference type="SAM" id="Phobius"/>
    </source>
</evidence>
<keyword evidence="3" id="KW-1185">Reference proteome</keyword>
<feature type="transmembrane region" description="Helical" evidence="1">
    <location>
        <begin position="94"/>
        <end position="116"/>
    </location>
</feature>
<proteinExistence type="predicted"/>
<feature type="transmembrane region" description="Helical" evidence="1">
    <location>
        <begin position="273"/>
        <end position="293"/>
    </location>
</feature>
<evidence type="ECO:0008006" key="4">
    <source>
        <dbReference type="Google" id="ProtNLM"/>
    </source>
</evidence>